<keyword evidence="2" id="KW-1185">Reference proteome</keyword>
<gene>
    <name evidence="1" type="ORF">EV421DRAFT_1698757</name>
</gene>
<dbReference type="EMBL" id="JAUEPT010000001">
    <property type="protein sequence ID" value="KAK0456952.1"/>
    <property type="molecule type" value="Genomic_DNA"/>
</dbReference>
<protein>
    <submittedName>
        <fullName evidence="1">Uncharacterized protein</fullName>
    </submittedName>
</protein>
<dbReference type="Proteomes" id="UP001175226">
    <property type="component" value="Unassembled WGS sequence"/>
</dbReference>
<sequence length="196" mass="22263">VEPFAYPIVQPMKSALYIDTAEGFGQWTVVVSSDTDNFLRSTHKKDISTFNVTVKKIKELSCGHFTHNNQKRLSGSATEVPVFEAKVSRNLRLVYQIDIIPGVYVHVLEAIKIFGIYTHDQIDNCLWRSISDQLHKKGAEYRKRCAVRKRADQASKDTFIPVFFSPRPEVSLSEIENILDLRPDGAAQVDLSFSFL</sequence>
<dbReference type="AlphaFoldDB" id="A0AA39K9B4"/>
<reference evidence="1" key="1">
    <citation type="submission" date="2023-06" db="EMBL/GenBank/DDBJ databases">
        <authorList>
            <consortium name="Lawrence Berkeley National Laboratory"/>
            <person name="Ahrendt S."/>
            <person name="Sahu N."/>
            <person name="Indic B."/>
            <person name="Wong-Bajracharya J."/>
            <person name="Merenyi Z."/>
            <person name="Ke H.-M."/>
            <person name="Monk M."/>
            <person name="Kocsube S."/>
            <person name="Drula E."/>
            <person name="Lipzen A."/>
            <person name="Balint B."/>
            <person name="Henrissat B."/>
            <person name="Andreopoulos B."/>
            <person name="Martin F.M."/>
            <person name="Harder C.B."/>
            <person name="Rigling D."/>
            <person name="Ford K.L."/>
            <person name="Foster G.D."/>
            <person name="Pangilinan J."/>
            <person name="Papanicolaou A."/>
            <person name="Barry K."/>
            <person name="LaButti K."/>
            <person name="Viragh M."/>
            <person name="Koriabine M."/>
            <person name="Yan M."/>
            <person name="Riley R."/>
            <person name="Champramary S."/>
            <person name="Plett K.L."/>
            <person name="Tsai I.J."/>
            <person name="Slot J."/>
            <person name="Sipos G."/>
            <person name="Plett J."/>
            <person name="Nagy L.G."/>
            <person name="Grigoriev I.V."/>
        </authorList>
    </citation>
    <scope>NUCLEOTIDE SEQUENCE</scope>
    <source>
        <strain evidence="1">FPL87.14</strain>
    </source>
</reference>
<organism evidence="1 2">
    <name type="scientific">Armillaria borealis</name>
    <dbReference type="NCBI Taxonomy" id="47425"/>
    <lineage>
        <taxon>Eukaryota</taxon>
        <taxon>Fungi</taxon>
        <taxon>Dikarya</taxon>
        <taxon>Basidiomycota</taxon>
        <taxon>Agaricomycotina</taxon>
        <taxon>Agaricomycetes</taxon>
        <taxon>Agaricomycetidae</taxon>
        <taxon>Agaricales</taxon>
        <taxon>Marasmiineae</taxon>
        <taxon>Physalacriaceae</taxon>
        <taxon>Armillaria</taxon>
    </lineage>
</organism>
<evidence type="ECO:0000313" key="2">
    <source>
        <dbReference type="Proteomes" id="UP001175226"/>
    </source>
</evidence>
<name>A0AA39K9B4_9AGAR</name>
<accession>A0AA39K9B4</accession>
<proteinExistence type="predicted"/>
<comment type="caution">
    <text evidence="1">The sequence shown here is derived from an EMBL/GenBank/DDBJ whole genome shotgun (WGS) entry which is preliminary data.</text>
</comment>
<feature type="non-terminal residue" evidence="1">
    <location>
        <position position="1"/>
    </location>
</feature>
<evidence type="ECO:0000313" key="1">
    <source>
        <dbReference type="EMBL" id="KAK0456952.1"/>
    </source>
</evidence>